<dbReference type="EMBL" id="KI630313">
    <property type="protein sequence ID" value="EYU42084.1"/>
    <property type="molecule type" value="Genomic_DNA"/>
</dbReference>
<feature type="transmembrane region" description="Helical" evidence="2">
    <location>
        <begin position="109"/>
        <end position="127"/>
    </location>
</feature>
<keyword evidence="2" id="KW-0472">Membrane</keyword>
<dbReference type="Proteomes" id="UP000030748">
    <property type="component" value="Unassembled WGS sequence"/>
</dbReference>
<feature type="compositionally biased region" description="Basic and acidic residues" evidence="1">
    <location>
        <begin position="69"/>
        <end position="85"/>
    </location>
</feature>
<keyword evidence="2" id="KW-0812">Transmembrane</keyword>
<dbReference type="STRING" id="4155.A0A022RPT9"/>
<dbReference type="eggNOG" id="ENOG502S42P">
    <property type="taxonomic scope" value="Eukaryota"/>
</dbReference>
<name>A0A022RPT9_ERYGU</name>
<evidence type="ECO:0000313" key="4">
    <source>
        <dbReference type="Proteomes" id="UP000030748"/>
    </source>
</evidence>
<reference evidence="3 4" key="1">
    <citation type="journal article" date="2013" name="Proc. Natl. Acad. Sci. U.S.A.">
        <title>Fine-scale variation in meiotic recombination in Mimulus inferred from population shotgun sequencing.</title>
        <authorList>
            <person name="Hellsten U."/>
            <person name="Wright K.M."/>
            <person name="Jenkins J."/>
            <person name="Shu S."/>
            <person name="Yuan Y."/>
            <person name="Wessler S.R."/>
            <person name="Schmutz J."/>
            <person name="Willis J.H."/>
            <person name="Rokhsar D.S."/>
        </authorList>
    </citation>
    <scope>NUCLEOTIDE SEQUENCE [LARGE SCALE GENOMIC DNA]</scope>
    <source>
        <strain evidence="4">cv. DUN x IM62</strain>
    </source>
</reference>
<organism evidence="3 4">
    <name type="scientific">Erythranthe guttata</name>
    <name type="common">Yellow monkey flower</name>
    <name type="synonym">Mimulus guttatus</name>
    <dbReference type="NCBI Taxonomy" id="4155"/>
    <lineage>
        <taxon>Eukaryota</taxon>
        <taxon>Viridiplantae</taxon>
        <taxon>Streptophyta</taxon>
        <taxon>Embryophyta</taxon>
        <taxon>Tracheophyta</taxon>
        <taxon>Spermatophyta</taxon>
        <taxon>Magnoliopsida</taxon>
        <taxon>eudicotyledons</taxon>
        <taxon>Gunneridae</taxon>
        <taxon>Pentapetalae</taxon>
        <taxon>asterids</taxon>
        <taxon>lamiids</taxon>
        <taxon>Lamiales</taxon>
        <taxon>Phrymaceae</taxon>
        <taxon>Erythranthe</taxon>
    </lineage>
</organism>
<gene>
    <name evidence="3" type="ORF">MIMGU_mgv1a014303mg</name>
</gene>
<evidence type="ECO:0000256" key="1">
    <source>
        <dbReference type="SAM" id="MobiDB-lite"/>
    </source>
</evidence>
<evidence type="ECO:0000256" key="2">
    <source>
        <dbReference type="SAM" id="Phobius"/>
    </source>
</evidence>
<dbReference type="PANTHER" id="PTHR35280">
    <property type="entry name" value="F17L21.9"/>
    <property type="match status" value="1"/>
</dbReference>
<keyword evidence="2" id="KW-1133">Transmembrane helix</keyword>
<evidence type="ECO:0000313" key="3">
    <source>
        <dbReference type="EMBL" id="EYU42084.1"/>
    </source>
</evidence>
<protein>
    <submittedName>
        <fullName evidence="3">Uncharacterized protein</fullName>
    </submittedName>
</protein>
<feature type="region of interest" description="Disordered" evidence="1">
    <location>
        <begin position="54"/>
        <end position="94"/>
    </location>
</feature>
<proteinExistence type="predicted"/>
<sequence length="194" mass="22097">MTNLTPKHRQTCRQLRKLVVAASNSSSDNSSPNFFLREAVQFYTADVWQLESVEEDKNVSEESTEEGTVEDRICSEIDEKRKEEVDSSDEEEEEEEIMKELKNIKRQNSITHCLLTTLIVLTLAWQFSEVSLILKIKNGLSNPFKAVGGIVKGLWQTRSGMMKRASDLQKQVTEQASLKIPQLELPGVDEHNQN</sequence>
<accession>A0A022RPT9</accession>
<dbReference type="PANTHER" id="PTHR35280:SF1">
    <property type="entry name" value="F17L21.9"/>
    <property type="match status" value="1"/>
</dbReference>
<dbReference type="AlphaFoldDB" id="A0A022RPT9"/>
<keyword evidence="4" id="KW-1185">Reference proteome</keyword>